<feature type="compositionally biased region" description="Acidic residues" evidence="2">
    <location>
        <begin position="15"/>
        <end position="48"/>
    </location>
</feature>
<dbReference type="AlphaFoldDB" id="A0A8J2PHT8"/>
<feature type="compositionally biased region" description="Basic residues" evidence="2">
    <location>
        <begin position="402"/>
        <end position="416"/>
    </location>
</feature>
<protein>
    <submittedName>
        <fullName evidence="3">Uncharacterized protein</fullName>
    </submittedName>
</protein>
<keyword evidence="1" id="KW-0175">Coiled coil</keyword>
<accession>A0A8J2PHT8</accession>
<dbReference type="OrthoDB" id="540783at2759"/>
<sequence>MNRFNSAQLSSLSDGDSDQVTDISDSDGDVTEDEDSDREPAEDDDDESDGKSTQDLIDQVEASFLDLLVHTVEQVQKNHDTNIQIRIEPPKILTTQSRDEETQTDANHGSSQDQASENASPANDSEEIRNEIASLRVARDSLVNQRKEVADRMKRNNMNGDHRAEDEKKLYEFEEAIEAIDSVIEFKNEAICGRECILSNCVAPGRNEADLVTRLTNLTTLDLQRLLVKYFSKVVEIRYSSKRLEKQIEELESNCENMGLMLTRNQKQIKEMNLQYEARIKLIIGLYNKNASTALDEYVHILDKKLSAAYKRQHDLQTALTELLVRHRYLTNGTDYDVKHVVKMLGIDTAQTGLNWRPEDKPKKKADQMGEISSNRRHALESGLDSQGISRRMREVYEHRQTSHRSHHHPSQHHHQRDVNGLDMQESHHVPVQEVRRKGRQKLYIQPRSSSPHPP</sequence>
<feature type="region of interest" description="Disordered" evidence="2">
    <location>
        <begin position="1"/>
        <end position="53"/>
    </location>
</feature>
<feature type="compositionally biased region" description="Basic and acidic residues" evidence="2">
    <location>
        <begin position="357"/>
        <end position="368"/>
    </location>
</feature>
<name>A0A8J2PHT8_9HEXA</name>
<reference evidence="3" key="1">
    <citation type="submission" date="2021-06" db="EMBL/GenBank/DDBJ databases">
        <authorList>
            <person name="Hodson N. C."/>
            <person name="Mongue J. A."/>
            <person name="Jaron S. K."/>
        </authorList>
    </citation>
    <scope>NUCLEOTIDE SEQUENCE</scope>
</reference>
<feature type="region of interest" description="Disordered" evidence="2">
    <location>
        <begin position="81"/>
        <end position="126"/>
    </location>
</feature>
<organism evidence="3 4">
    <name type="scientific">Allacma fusca</name>
    <dbReference type="NCBI Taxonomy" id="39272"/>
    <lineage>
        <taxon>Eukaryota</taxon>
        <taxon>Metazoa</taxon>
        <taxon>Ecdysozoa</taxon>
        <taxon>Arthropoda</taxon>
        <taxon>Hexapoda</taxon>
        <taxon>Collembola</taxon>
        <taxon>Symphypleona</taxon>
        <taxon>Sminthuridae</taxon>
        <taxon>Allacma</taxon>
    </lineage>
</organism>
<feature type="coiled-coil region" evidence="1">
    <location>
        <begin position="234"/>
        <end position="261"/>
    </location>
</feature>
<comment type="caution">
    <text evidence="3">The sequence shown here is derived from an EMBL/GenBank/DDBJ whole genome shotgun (WGS) entry which is preliminary data.</text>
</comment>
<keyword evidence="4" id="KW-1185">Reference proteome</keyword>
<feature type="compositionally biased region" description="Polar residues" evidence="2">
    <location>
        <begin position="104"/>
        <end position="123"/>
    </location>
</feature>
<evidence type="ECO:0000313" key="4">
    <source>
        <dbReference type="Proteomes" id="UP000708208"/>
    </source>
</evidence>
<feature type="region of interest" description="Disordered" evidence="2">
    <location>
        <begin position="353"/>
        <end position="455"/>
    </location>
</feature>
<proteinExistence type="predicted"/>
<feature type="compositionally biased region" description="Low complexity" evidence="2">
    <location>
        <begin position="1"/>
        <end position="14"/>
    </location>
</feature>
<evidence type="ECO:0000256" key="2">
    <source>
        <dbReference type="SAM" id="MobiDB-lite"/>
    </source>
</evidence>
<feature type="compositionally biased region" description="Basic and acidic residues" evidence="2">
    <location>
        <begin position="417"/>
        <end position="436"/>
    </location>
</feature>
<feature type="compositionally biased region" description="Basic and acidic residues" evidence="2">
    <location>
        <begin position="392"/>
        <end position="401"/>
    </location>
</feature>
<dbReference type="Proteomes" id="UP000708208">
    <property type="component" value="Unassembled WGS sequence"/>
</dbReference>
<dbReference type="EMBL" id="CAJVCH010557562">
    <property type="protein sequence ID" value="CAG7830788.1"/>
    <property type="molecule type" value="Genomic_DNA"/>
</dbReference>
<evidence type="ECO:0000256" key="1">
    <source>
        <dbReference type="SAM" id="Coils"/>
    </source>
</evidence>
<evidence type="ECO:0000313" key="3">
    <source>
        <dbReference type="EMBL" id="CAG7830788.1"/>
    </source>
</evidence>
<gene>
    <name evidence="3" type="ORF">AFUS01_LOCUS40567</name>
</gene>